<dbReference type="SMART" id="SM00018">
    <property type="entry name" value="PD"/>
    <property type="match status" value="3"/>
</dbReference>
<name>A0A8B6EQ07_MYTGA</name>
<evidence type="ECO:0000256" key="2">
    <source>
        <dbReference type="ARBA" id="ARBA00007806"/>
    </source>
</evidence>
<keyword evidence="7" id="KW-0325">Glycoprotein</keyword>
<dbReference type="InterPro" id="IPR000322">
    <property type="entry name" value="Glyco_hydro_31_TIM"/>
</dbReference>
<dbReference type="InterPro" id="IPR030459">
    <property type="entry name" value="Glyco_hydro_31_CS"/>
</dbReference>
<dbReference type="Pfam" id="PF00088">
    <property type="entry name" value="Trefoil"/>
    <property type="match status" value="3"/>
</dbReference>
<keyword evidence="14" id="KW-1185">Reference proteome</keyword>
<dbReference type="Gene3D" id="2.60.40.1180">
    <property type="entry name" value="Golgi alpha-mannosidase II"/>
    <property type="match status" value="6"/>
</dbReference>
<dbReference type="InterPro" id="IPR017853">
    <property type="entry name" value="GH"/>
</dbReference>
<feature type="domain" description="P-type" evidence="12">
    <location>
        <begin position="52"/>
        <end position="99"/>
    </location>
</feature>
<dbReference type="InterPro" id="IPR013780">
    <property type="entry name" value="Glyco_hydro_b"/>
</dbReference>
<dbReference type="Gene3D" id="2.60.40.1760">
    <property type="entry name" value="glycosyl hydrolase (family 31)"/>
    <property type="match status" value="3"/>
</dbReference>
<keyword evidence="5 11" id="KW-0472">Membrane</keyword>
<evidence type="ECO:0000256" key="6">
    <source>
        <dbReference type="ARBA" id="ARBA00023157"/>
    </source>
</evidence>
<evidence type="ECO:0000256" key="5">
    <source>
        <dbReference type="ARBA" id="ARBA00023136"/>
    </source>
</evidence>
<dbReference type="GO" id="GO:0005975">
    <property type="term" value="P:carbohydrate metabolic process"/>
    <property type="evidence" value="ECO:0007669"/>
    <property type="project" value="InterPro"/>
</dbReference>
<evidence type="ECO:0000256" key="7">
    <source>
        <dbReference type="ARBA" id="ARBA00023180"/>
    </source>
</evidence>
<feature type="domain" description="P-type" evidence="12">
    <location>
        <begin position="957"/>
        <end position="1005"/>
    </location>
</feature>
<organism evidence="13 14">
    <name type="scientific">Mytilus galloprovincialis</name>
    <name type="common">Mediterranean mussel</name>
    <dbReference type="NCBI Taxonomy" id="29158"/>
    <lineage>
        <taxon>Eukaryota</taxon>
        <taxon>Metazoa</taxon>
        <taxon>Spiralia</taxon>
        <taxon>Lophotrochozoa</taxon>
        <taxon>Mollusca</taxon>
        <taxon>Bivalvia</taxon>
        <taxon>Autobranchia</taxon>
        <taxon>Pteriomorphia</taxon>
        <taxon>Mytilida</taxon>
        <taxon>Mytiloidea</taxon>
        <taxon>Mytilidae</taxon>
        <taxon>Mytilinae</taxon>
        <taxon>Mytilus</taxon>
    </lineage>
</organism>
<keyword evidence="11" id="KW-0812">Transmembrane</keyword>
<dbReference type="Gene3D" id="4.10.110.10">
    <property type="entry name" value="Spasmolytic Protein, domain 1"/>
    <property type="match status" value="3"/>
</dbReference>
<sequence>MSKNCSRKRIGLICLVIVVFAAILVPVAYEATRKDKRKDTGSKNNDGGINTPQAPEKQTQRIDCFPENVGLTEDKCKERNCIYDKSVTVPGVPSCFFPVNKHYGFLAEKESTNTPLGYKVNLQQKGNSPFESKSPRFVEPTFEVQFLSENLARFKFYDKANARYEVPVPLDVPKTRAEASTINYEVNIVDRDDFAFEIKRRSTGTVIFDSRVGGLTLTNQFLQISTQLPSTNVYGFGENIHKSFKHDLNYKTWPMFSRDQAPGWTEMANLYGVHPFYTCVEDGVGNTHGVFFLNSNAQEYSFTPLPMLTYRTIGGTLDVYVFLGPSPENVIQQYTELIGRPFMPPYWALGFQLCRYGYTNLKDIEAAVKNTKKYNIPHDVQYADIDHMDKQMDFTIDQEKFGGLNPYFKQLQAEGMHTIIILDPCFITNTSGYEPYNRLKDISGAVMWPQELQGVEDYKDGDGAMLGYVWPEGKVVFPDFFKNQTKELWIDLIVKHRQNLSFDAIWIDMNEPANFGTNEDKPWNWPKNATYEWSLKCPQSNYDDPPYLTKAAYVFGEKAKISDKTLCMVARQGDNNDLLQYNVHSLYGWSQSLPTLQATRKATGERSMVLSRSTFPGSGKYIGHWLGDNDSKWSHLRESIIGMLEFNLFGIPYIGADICGFFGNTEPQLCKRWMQLGAFYPFSRNHNGIGNIPQDPGVFGEEVANASRIALEDRYWLLPYLYTLFHRAHIDGHTVARPVHHEFPNDSTALSIDKQFLWGSSLLISPILYENQTELSYYHPAGRWYDLHTGWYTDGPTPVKMPVGPDTNIQLDVRGGRILPMQEPARNTTYSRKNPLHILVALDNDDDKGGQAEGELFWDDGDSIDTYENGKYFLARFKAVGNKVWSEKLSGSDDEVENLIVDSIKVYGVQTNVSIVTDLDSLKPINTFTYDSQGKVLTVKGLNRKLKDWFSISWTRDSTEDENTRIDCYPERLGNVDIVTKEKCQSRHCIYDPTNSLSPDCYFPSNMGYKLAGSYETELGMDYNLTWKGLSPFGNPIRNAIFRVEMRENNVLRFKLFDAEKERYEVPIKLDVSNDRTMHPWYELKVVSDDPFHFQVLRIDMPPKKVIYDTTVGGLIFEDQFLQIATKLPSDKVYGFGENVHGSLRHDLNWKTWPMFARDQPTGDQNFQNHYGVHPFYTYYDDEGTAYGILIVNSNSQEYSFTPLPMLIYRTIGGVLDFYLFIGLTPEGVVYDYTKAIGRPFMPPYWSLGFQLCRYGYNNITNLKTAVDRTIAAKIPLDIQYADIDHMDERKDFTVDDVNFNGLNNYFKSLQAAGMRTITILDPALITNVTGYEPYDLMNQNDANIKWPENYKIPANSSNEKGALLGYVWPKGKVVFPDFFKNVTKDVWKQLIVKHHNNTLTFDGLWIDMNEPANFDTDKDRIWNWPVEDKPYWSLKCNKGDKYEDPPYRTMAAYLYDDSKSNFKNRISDKTICMVATQGERARFRHYDVHNLYGWSQTPPTLDALQAATGKQGIVISRSTFPGSGKHSGHWLGDNSAVWQDMKLSIIGILEFNMFGIPYIGADICGFFGNTTPELCKRWMQLGAFYTFSRNHNGLGNIEQDPGALGEDVARAARQAIETRYWLLPYLHTLFYAAHTGFANFGSTVIRSLHNEFEDKETFDIDEQFMWGPALMISPILREGQTKLRYYLPQSTWYNWYTGIEVNYTDSNFYTMDVLPDSPIPLHIRGGFVLPLQEPANNTYYSHKNPITLKVALTSDQYFTYASGNLYWDDGEGKDNYENGNYFYGVFACRNGMLNMDVFQNKTTGTHNVVVDNIEILGIFKDWDKVYIYVNGKEHPQQYVNYTKESHIVRVTNLKLPMHNSFYVQWKNEKIPEEDVSLRIDCFPDIDKSKSLDINIQECKKRGCIWAPIEESPSVPFCYINTSIYGYKQTNESSHGLTTKIDLKWQNKSQMFQDDIETIRMIVTKHSNKILQVKIIDPLVNRYEVPVNFNKIPPPNREGTDYNIHYGNDDHGIFSFNVTRNSNGAVIWDTSVGGLTFADQFQQFVTKLPSKNVYGFGENRHKKFRHNFDYERWPMFSRDNGVNWGDHANLYGVHPFYMCVEDDGNTHGVLLLNSNAMEIVLQPHPTLGYRTTGGILDFYLFLGPTPEEVIRDYTSVLIGKPYMPPYWALGFQLCKYGYNNLQTLKEATERTIDAGIPFDIQYADIDHMDERKDFTIDSVNFGGLPDYVKELKSRGMHFIIILDPALITNNTGYEPYEKGLQYDIFIKWPDDTHPDFSEYNNTNMLGYVWPKGKVVFPDFLNNRTHEYWKELIINHHKNISFDGLWIDMNEPANFGTNEEKPFNWPDSATPYWSLKCPESKLDDPPYKPRGIYGARLSDKTLCMVALQNDGKYQHYNVHSLYGWSQTKPTLDGLRQAVGGNKRGMVISRSTYPSSGKYTGHWLGDNNSEWPDLHYSIIGIMEFNLFGIPYIGADICGFFGDSNAELCQRWMQLGAFYTFSRNHNTINTKPQDPAYFGKAVAASSRKVLEIRYYLLPYLYHLFFEAHSQGGTVIRSIVHNFPSDKLTWDIDTQFMWGTSLMFAPVLRPKQVYVEVYFPESRWYDYYNGKEINPVKMKHVIFAPKHIIPIFIRGGSIIHTQTPANTTVFSRKQGMGLLVALNENGTAAGKQYWDDGESINAYENGEYFTSDAAVTNKVLSFNVRHNGTSAIDELSIDHVVVYGMEKKPTTLLINDMDYSQIDNGLGGIKLFYREKYKLLNITMLSLPLRSDFTIKWS</sequence>
<dbReference type="GO" id="GO:0030246">
    <property type="term" value="F:carbohydrate binding"/>
    <property type="evidence" value="ECO:0007669"/>
    <property type="project" value="InterPro"/>
</dbReference>
<dbReference type="InterPro" id="IPR011013">
    <property type="entry name" value="Gal_mutarotase_sf_dom"/>
</dbReference>
<dbReference type="InterPro" id="IPR048395">
    <property type="entry name" value="Glyco_hydro_31_C"/>
</dbReference>
<dbReference type="PROSITE" id="PS00129">
    <property type="entry name" value="GLYCOSYL_HYDROL_F31_1"/>
    <property type="match status" value="2"/>
</dbReference>
<dbReference type="Pfam" id="PF21365">
    <property type="entry name" value="Glyco_hydro_31_3rd"/>
    <property type="match status" value="3"/>
</dbReference>
<reference evidence="13" key="1">
    <citation type="submission" date="2018-11" db="EMBL/GenBank/DDBJ databases">
        <authorList>
            <person name="Alioto T."/>
            <person name="Alioto T."/>
        </authorList>
    </citation>
    <scope>NUCLEOTIDE SEQUENCE</scope>
</reference>
<evidence type="ECO:0000256" key="8">
    <source>
        <dbReference type="ARBA" id="ARBA00023295"/>
    </source>
</evidence>
<evidence type="ECO:0000256" key="10">
    <source>
        <dbReference type="SAM" id="MobiDB-lite"/>
    </source>
</evidence>
<keyword evidence="8 13" id="KW-0326">Glycosidase</keyword>
<dbReference type="GO" id="GO:0004558">
    <property type="term" value="F:alpha-1,4-glucosidase activity"/>
    <property type="evidence" value="ECO:0007669"/>
    <property type="project" value="UniProtKB-EC"/>
</dbReference>
<dbReference type="EC" id="3.2.1.20" evidence="13"/>
<dbReference type="FunFam" id="2.60.40.1760:FF:000001">
    <property type="entry name" value="Maltase-glucoamylase, intestinal"/>
    <property type="match status" value="1"/>
</dbReference>
<dbReference type="CDD" id="cd14752">
    <property type="entry name" value="GH31_N"/>
    <property type="match status" value="3"/>
</dbReference>
<dbReference type="SUPFAM" id="SSF74650">
    <property type="entry name" value="Galactose mutarotase-like"/>
    <property type="match status" value="3"/>
</dbReference>
<dbReference type="PANTHER" id="PTHR22762">
    <property type="entry name" value="ALPHA-GLUCOSIDASE"/>
    <property type="match status" value="1"/>
</dbReference>
<feature type="compositionally biased region" description="Polar residues" evidence="10">
    <location>
        <begin position="42"/>
        <end position="57"/>
    </location>
</feature>
<dbReference type="PROSITE" id="PS51448">
    <property type="entry name" value="P_TREFOIL_2"/>
    <property type="match status" value="3"/>
</dbReference>
<dbReference type="SUPFAM" id="SSF57492">
    <property type="entry name" value="Trefoil"/>
    <property type="match status" value="1"/>
</dbReference>
<evidence type="ECO:0000313" key="13">
    <source>
        <dbReference type="EMBL" id="VDI38159.1"/>
    </source>
</evidence>
<evidence type="ECO:0000259" key="12">
    <source>
        <dbReference type="PROSITE" id="PS51448"/>
    </source>
</evidence>
<feature type="domain" description="P-type" evidence="12">
    <location>
        <begin position="1869"/>
        <end position="1922"/>
    </location>
</feature>
<comment type="caution">
    <text evidence="13">The sequence shown here is derived from an EMBL/GenBank/DDBJ whole genome shotgun (WGS) entry which is preliminary data.</text>
</comment>
<evidence type="ECO:0000313" key="14">
    <source>
        <dbReference type="Proteomes" id="UP000596742"/>
    </source>
</evidence>
<comment type="caution">
    <text evidence="9">Lacks conserved residue(s) required for the propagation of feature annotation.</text>
</comment>
<dbReference type="Proteomes" id="UP000596742">
    <property type="component" value="Unassembled WGS sequence"/>
</dbReference>
<dbReference type="OrthoDB" id="1334205at2759"/>
<keyword evidence="11" id="KW-1133">Transmembrane helix</keyword>
<dbReference type="InterPro" id="IPR000519">
    <property type="entry name" value="P_trefoil_dom"/>
</dbReference>
<dbReference type="CDD" id="cd06602">
    <property type="entry name" value="GH31_MGAM_SI_GAA"/>
    <property type="match status" value="3"/>
</dbReference>
<dbReference type="CDD" id="cd00111">
    <property type="entry name" value="Trefoil"/>
    <property type="match status" value="3"/>
</dbReference>
<gene>
    <name evidence="13" type="ORF">MGAL_10B046927</name>
</gene>
<dbReference type="Pfam" id="PF01055">
    <property type="entry name" value="Glyco_hydro_31_2nd"/>
    <property type="match status" value="3"/>
</dbReference>
<comment type="subcellular location">
    <subcellularLocation>
        <location evidence="1">Membrane</location>
    </subcellularLocation>
</comment>
<feature type="disulfide bond" evidence="9">
    <location>
        <begin position="984"/>
        <end position="1001"/>
    </location>
</feature>
<dbReference type="InterPro" id="IPR030458">
    <property type="entry name" value="Glyco_hydro_31_AS"/>
</dbReference>
<comment type="similarity">
    <text evidence="2">Belongs to the glycosyl hydrolase 31 family.</text>
</comment>
<keyword evidence="6 9" id="KW-1015">Disulfide bond</keyword>
<dbReference type="SUPFAM" id="SSF51445">
    <property type="entry name" value="(Trans)glycosidases"/>
    <property type="match status" value="3"/>
</dbReference>
<feature type="region of interest" description="Disordered" evidence="10">
    <location>
        <begin position="34"/>
        <end position="58"/>
    </location>
</feature>
<dbReference type="PROSITE" id="PS00707">
    <property type="entry name" value="GLYCOSYL_HYDROL_F31_2"/>
    <property type="match status" value="1"/>
</dbReference>
<proteinExistence type="inferred from homology"/>
<evidence type="ECO:0000256" key="4">
    <source>
        <dbReference type="ARBA" id="ARBA00022801"/>
    </source>
</evidence>
<dbReference type="GO" id="GO:0016020">
    <property type="term" value="C:membrane"/>
    <property type="evidence" value="ECO:0007669"/>
    <property type="project" value="UniProtKB-SubCell"/>
</dbReference>
<feature type="transmembrane region" description="Helical" evidence="11">
    <location>
        <begin position="12"/>
        <end position="29"/>
    </location>
</feature>
<dbReference type="SUPFAM" id="SSF51011">
    <property type="entry name" value="Glycosyl hydrolase domain"/>
    <property type="match status" value="3"/>
</dbReference>
<dbReference type="FunFam" id="3.20.20.80:FF:000016">
    <property type="entry name" value="Maltase-glucoamylase, intestinal"/>
    <property type="match status" value="3"/>
</dbReference>
<dbReference type="Gene3D" id="3.20.20.80">
    <property type="entry name" value="Glycosidases"/>
    <property type="match status" value="3"/>
</dbReference>
<dbReference type="PANTHER" id="PTHR22762:SF133">
    <property type="entry name" value="P-TYPE DOMAIN-CONTAINING PROTEIN"/>
    <property type="match status" value="1"/>
</dbReference>
<dbReference type="InterPro" id="IPR044913">
    <property type="entry name" value="P_trefoil_dom_sf"/>
</dbReference>
<dbReference type="EMBL" id="UYJE01005559">
    <property type="protein sequence ID" value="VDI38159.1"/>
    <property type="molecule type" value="Genomic_DNA"/>
</dbReference>
<protein>
    <submittedName>
        <fullName evidence="13">Maltase-glucoamylase</fullName>
        <ecNumber evidence="13">3.2.1.20</ecNumber>
    </submittedName>
</protein>
<keyword evidence="4 13" id="KW-0378">Hydrolase</keyword>
<keyword evidence="3" id="KW-0732">Signal</keyword>
<evidence type="ECO:0000256" key="1">
    <source>
        <dbReference type="ARBA" id="ARBA00004370"/>
    </source>
</evidence>
<evidence type="ECO:0000256" key="3">
    <source>
        <dbReference type="ARBA" id="ARBA00022729"/>
    </source>
</evidence>
<evidence type="ECO:0000256" key="11">
    <source>
        <dbReference type="SAM" id="Phobius"/>
    </source>
</evidence>
<evidence type="ECO:0000256" key="9">
    <source>
        <dbReference type="PROSITE-ProRule" id="PRU00779"/>
    </source>
</evidence>
<accession>A0A8B6EQ07</accession>